<sequence>MRRTAFKLALSLIAAVCLAGCYDKVDMEDVSFSLVVGIDANEENGIRTFTTIPVFSKNAKKKTQELKVEARTLRESRDKFDAFSIGSFNGRKAQVIVFSKRLVQQVPDWFRYVDVFFRDGRNPITPKLVMFDGDLEQLFRYQSPDQPMLPLMLIGMIESASSRSESVKTTLQELHRQMYDPGQTPYLAEMSIEQDAKMKGTALLDRKGKYAATLSLRETTYLRMLQMTSGPAVNLTLPLPSSLTKAPPDKSWISLVTERVRTRIKPSYSGGRFRFDVRIRISASVIEKLSHIDLDKLQKQVEAACAREIRGKFEELIDKFQASAVDPVGFGIYARAYEYAAFRGVKDDWGKAFSEADIRVKVLVSFADEGSVK</sequence>
<feature type="signal peptide" evidence="8">
    <location>
        <begin position="1"/>
        <end position="19"/>
    </location>
</feature>
<evidence type="ECO:0000259" key="10">
    <source>
        <dbReference type="Pfam" id="PF25198"/>
    </source>
</evidence>
<feature type="chain" id="PRO_5039658943" evidence="8">
    <location>
        <begin position="20"/>
        <end position="373"/>
    </location>
</feature>
<dbReference type="Gene3D" id="3.30.300.210">
    <property type="entry name" value="Nutrient germinant receptor protein C, domain 3"/>
    <property type="match status" value="1"/>
</dbReference>
<dbReference type="InterPro" id="IPR038501">
    <property type="entry name" value="Spore_GerAC_C_sf"/>
</dbReference>
<evidence type="ECO:0000313" key="12">
    <source>
        <dbReference type="Proteomes" id="UP000553776"/>
    </source>
</evidence>
<reference evidence="11 12" key="1">
    <citation type="submission" date="2020-08" db="EMBL/GenBank/DDBJ databases">
        <title>Cohnella phylogeny.</title>
        <authorList>
            <person name="Dunlap C."/>
        </authorList>
    </citation>
    <scope>NUCLEOTIDE SEQUENCE [LARGE SCALE GENOMIC DNA]</scope>
    <source>
        <strain evidence="11 12">DSM 25239</strain>
    </source>
</reference>
<dbReference type="RefSeq" id="WP_185138243.1">
    <property type="nucleotide sequence ID" value="NZ_JACJVR010000088.1"/>
</dbReference>
<evidence type="ECO:0000256" key="2">
    <source>
        <dbReference type="ARBA" id="ARBA00007886"/>
    </source>
</evidence>
<evidence type="ECO:0000256" key="5">
    <source>
        <dbReference type="ARBA" id="ARBA00023136"/>
    </source>
</evidence>
<organism evidence="11 12">
    <name type="scientific">Cohnella xylanilytica</name>
    <dbReference type="NCBI Taxonomy" id="557555"/>
    <lineage>
        <taxon>Bacteria</taxon>
        <taxon>Bacillati</taxon>
        <taxon>Bacillota</taxon>
        <taxon>Bacilli</taxon>
        <taxon>Bacillales</taxon>
        <taxon>Paenibacillaceae</taxon>
        <taxon>Cohnella</taxon>
    </lineage>
</organism>
<name>A0A841U8C4_9BACL</name>
<keyword evidence="4 8" id="KW-0732">Signal</keyword>
<feature type="domain" description="Spore germination protein N-terminal" evidence="10">
    <location>
        <begin position="23"/>
        <end position="191"/>
    </location>
</feature>
<dbReference type="InterPro" id="IPR046953">
    <property type="entry name" value="Spore_GerAC-like_C"/>
</dbReference>
<dbReference type="Pfam" id="PF25198">
    <property type="entry name" value="Spore_GerAC_N"/>
    <property type="match status" value="1"/>
</dbReference>
<dbReference type="PANTHER" id="PTHR35789:SF1">
    <property type="entry name" value="SPORE GERMINATION PROTEIN B3"/>
    <property type="match status" value="1"/>
</dbReference>
<evidence type="ECO:0000256" key="4">
    <source>
        <dbReference type="ARBA" id="ARBA00022729"/>
    </source>
</evidence>
<dbReference type="Pfam" id="PF05504">
    <property type="entry name" value="Spore_GerAC"/>
    <property type="match status" value="1"/>
</dbReference>
<evidence type="ECO:0000313" key="11">
    <source>
        <dbReference type="EMBL" id="MBB6694271.1"/>
    </source>
</evidence>
<dbReference type="PANTHER" id="PTHR35789">
    <property type="entry name" value="SPORE GERMINATION PROTEIN B3"/>
    <property type="match status" value="1"/>
</dbReference>
<evidence type="ECO:0000256" key="1">
    <source>
        <dbReference type="ARBA" id="ARBA00004635"/>
    </source>
</evidence>
<dbReference type="EMBL" id="JACJVR010000088">
    <property type="protein sequence ID" value="MBB6694271.1"/>
    <property type="molecule type" value="Genomic_DNA"/>
</dbReference>
<keyword evidence="3" id="KW-0309">Germination</keyword>
<protein>
    <submittedName>
        <fullName evidence="11">Ger(X)C family spore germination protein</fullName>
    </submittedName>
</protein>
<keyword evidence="6" id="KW-0564">Palmitate</keyword>
<dbReference type="NCBIfam" id="TIGR02887">
    <property type="entry name" value="spore_ger_x_C"/>
    <property type="match status" value="1"/>
</dbReference>
<dbReference type="InterPro" id="IPR008844">
    <property type="entry name" value="Spore_GerAC-like"/>
</dbReference>
<dbReference type="Proteomes" id="UP000553776">
    <property type="component" value="Unassembled WGS sequence"/>
</dbReference>
<feature type="domain" description="Spore germination GerAC-like C-terminal" evidence="9">
    <location>
        <begin position="199"/>
        <end position="364"/>
    </location>
</feature>
<accession>A0A841U8C4</accession>
<keyword evidence="7" id="KW-0449">Lipoprotein</keyword>
<proteinExistence type="inferred from homology"/>
<dbReference type="GO" id="GO:0016020">
    <property type="term" value="C:membrane"/>
    <property type="evidence" value="ECO:0007669"/>
    <property type="project" value="UniProtKB-SubCell"/>
</dbReference>
<evidence type="ECO:0000256" key="3">
    <source>
        <dbReference type="ARBA" id="ARBA00022544"/>
    </source>
</evidence>
<evidence type="ECO:0000256" key="7">
    <source>
        <dbReference type="ARBA" id="ARBA00023288"/>
    </source>
</evidence>
<evidence type="ECO:0000256" key="8">
    <source>
        <dbReference type="SAM" id="SignalP"/>
    </source>
</evidence>
<keyword evidence="5" id="KW-0472">Membrane</keyword>
<evidence type="ECO:0000256" key="6">
    <source>
        <dbReference type="ARBA" id="ARBA00023139"/>
    </source>
</evidence>
<gene>
    <name evidence="11" type="ORF">H7B90_23020</name>
</gene>
<evidence type="ECO:0000259" key="9">
    <source>
        <dbReference type="Pfam" id="PF05504"/>
    </source>
</evidence>
<dbReference type="GO" id="GO:0009847">
    <property type="term" value="P:spore germination"/>
    <property type="evidence" value="ECO:0007669"/>
    <property type="project" value="InterPro"/>
</dbReference>
<comment type="similarity">
    <text evidence="2">Belongs to the GerABKC lipoprotein family.</text>
</comment>
<comment type="subcellular location">
    <subcellularLocation>
        <location evidence="1">Membrane</location>
        <topology evidence="1">Lipid-anchor</topology>
    </subcellularLocation>
</comment>
<dbReference type="AlphaFoldDB" id="A0A841U8C4"/>
<dbReference type="InterPro" id="IPR057336">
    <property type="entry name" value="GerAC_N"/>
</dbReference>
<keyword evidence="12" id="KW-1185">Reference proteome</keyword>
<comment type="caution">
    <text evidence="11">The sequence shown here is derived from an EMBL/GenBank/DDBJ whole genome shotgun (WGS) entry which is preliminary data.</text>
</comment>